<proteinExistence type="predicted"/>
<keyword evidence="1" id="KW-0732">Signal</keyword>
<name>A0A7D9H631_9GAMM</name>
<evidence type="ECO:0000256" key="1">
    <source>
        <dbReference type="SAM" id="SignalP"/>
    </source>
</evidence>
<sequence length="360" mass="40031">MMRLKAVLAMFLLVACSLATAEPYLAVSKGMHCSSCHSHPSGGGKRNVYGNVFAQTELPARRIGDPSAKLWTGEVFAWLSIGGDLRASYESVDVPNASSESDFDVTRGTVYVEAMLVPNRLSIYVDQKFAPDSIENRELYLKWKTADSKFHIAAGQFFVPYGLRLEDDSAFVRQASGVNFNTPDRGVQAGYESGPWSTQLSVTNGTGTGSVLDSTDQVSLVTQYVQPLWRAGVSFNSNDSDAGDRQMQNVFFGLRTGRLVWLGELNFISDDLPGASSRDAIAGLLEGNWLFRKGHNLKVSYEYLDPNDSISEDHQVRWSLLWEYTPMQFLQGRLGARFYDGIPQVDVQNRDEFFIELHGF</sequence>
<dbReference type="AlphaFoldDB" id="A0A7D9H631"/>
<reference evidence="2" key="1">
    <citation type="submission" date="2019-07" db="EMBL/GenBank/DDBJ databases">
        <authorList>
            <person name="Weber M."/>
            <person name="Kostadinov I."/>
            <person name="Kostadinov D I."/>
        </authorList>
    </citation>
    <scope>NUCLEOTIDE SEQUENCE</scope>
    <source>
        <strain evidence="2">Gfbio:sag-sample-m06:053724c1-46a9-4a36-b237-ea2bf867836b</strain>
    </source>
</reference>
<gene>
    <name evidence="2" type="ORF">JTBM06_V1_80035</name>
</gene>
<protein>
    <recommendedName>
        <fullName evidence="3">Cytochrome c domain-containing protein</fullName>
    </recommendedName>
</protein>
<dbReference type="SUPFAM" id="SSF56935">
    <property type="entry name" value="Porins"/>
    <property type="match status" value="1"/>
</dbReference>
<feature type="non-terminal residue" evidence="2">
    <location>
        <position position="360"/>
    </location>
</feature>
<feature type="signal peptide" evidence="1">
    <location>
        <begin position="1"/>
        <end position="21"/>
    </location>
</feature>
<organism evidence="2">
    <name type="scientific">uncultured Woeseiaceae bacterium</name>
    <dbReference type="NCBI Taxonomy" id="1983305"/>
    <lineage>
        <taxon>Bacteria</taxon>
        <taxon>Pseudomonadati</taxon>
        <taxon>Pseudomonadota</taxon>
        <taxon>Gammaproteobacteria</taxon>
        <taxon>Woeseiales</taxon>
        <taxon>Woeseiaceae</taxon>
        <taxon>environmental samples</taxon>
    </lineage>
</organism>
<dbReference type="PROSITE" id="PS51257">
    <property type="entry name" value="PROKAR_LIPOPROTEIN"/>
    <property type="match status" value="1"/>
</dbReference>
<evidence type="ECO:0000313" key="2">
    <source>
        <dbReference type="EMBL" id="VUX55711.1"/>
    </source>
</evidence>
<dbReference type="EMBL" id="LR633967">
    <property type="protein sequence ID" value="VUX55711.1"/>
    <property type="molecule type" value="Genomic_DNA"/>
</dbReference>
<evidence type="ECO:0008006" key="3">
    <source>
        <dbReference type="Google" id="ProtNLM"/>
    </source>
</evidence>
<accession>A0A7D9H631</accession>
<feature type="chain" id="PRO_5028244111" description="Cytochrome c domain-containing protein" evidence="1">
    <location>
        <begin position="22"/>
        <end position="360"/>
    </location>
</feature>